<comment type="caution">
    <text evidence="1">The sequence shown here is derived from an EMBL/GenBank/DDBJ whole genome shotgun (WGS) entry which is preliminary data.</text>
</comment>
<reference evidence="1 2" key="3">
    <citation type="submission" date="2023-06" db="EMBL/GenBank/DDBJ databases">
        <authorList>
            <person name="Zeman M."/>
            <person name="Kubasova T."/>
            <person name="Jahodarova E."/>
            <person name="Nykrynova M."/>
            <person name="Rychlik I."/>
        </authorList>
    </citation>
    <scope>NUCLEOTIDE SEQUENCE [LARGE SCALE GENOMIC DNA]</scope>
    <source>
        <strain evidence="1 2">153_Feed</strain>
    </source>
</reference>
<dbReference type="EMBL" id="JAUDEA010000011">
    <property type="protein sequence ID" value="MDM8271524.1"/>
    <property type="molecule type" value="Genomic_DNA"/>
</dbReference>
<reference evidence="1 2" key="2">
    <citation type="submission" date="2023-06" db="EMBL/GenBank/DDBJ databases">
        <title>Identification and characterization of horizontal gene transfer across gut microbiota members of farm animals based on homology search.</title>
        <authorList>
            <person name="Schwarzerova J."/>
            <person name="Nykrynova M."/>
            <person name="Jureckova K."/>
            <person name="Cejkova D."/>
            <person name="Rychlik I."/>
        </authorList>
    </citation>
    <scope>NUCLEOTIDE SEQUENCE [LARGE SCALE GENOMIC DNA]</scope>
    <source>
        <strain evidence="1 2">153_Feed</strain>
    </source>
</reference>
<evidence type="ECO:0008006" key="3">
    <source>
        <dbReference type="Google" id="ProtNLM"/>
    </source>
</evidence>
<proteinExistence type="predicted"/>
<evidence type="ECO:0000313" key="1">
    <source>
        <dbReference type="EMBL" id="MDM8271524.1"/>
    </source>
</evidence>
<gene>
    <name evidence="1" type="ORF">QUW25_07560</name>
</gene>
<name>A0ABT7V6D6_9ACTN</name>
<dbReference type="Proteomes" id="UP001529256">
    <property type="component" value="Unassembled WGS sequence"/>
</dbReference>
<organism evidence="1 2">
    <name type="scientific">Thermophilibacter provencensis</name>
    <dbReference type="NCBI Taxonomy" id="1852386"/>
    <lineage>
        <taxon>Bacteria</taxon>
        <taxon>Bacillati</taxon>
        <taxon>Actinomycetota</taxon>
        <taxon>Coriobacteriia</taxon>
        <taxon>Coriobacteriales</taxon>
        <taxon>Atopobiaceae</taxon>
        <taxon>Thermophilibacter</taxon>
    </lineage>
</organism>
<protein>
    <recommendedName>
        <fullName evidence="3">CopG family transcriptional regulator</fullName>
    </recommendedName>
</protein>
<accession>A0ABT7V6D6</accession>
<sequence length="47" mass="5324">MGDGTIARLDAFAARYGVTRQSLIKVWLVERMDEEDDRAARRRGVTA</sequence>
<evidence type="ECO:0000313" key="2">
    <source>
        <dbReference type="Proteomes" id="UP001529256"/>
    </source>
</evidence>
<keyword evidence="2" id="KW-1185">Reference proteome</keyword>
<reference evidence="2" key="1">
    <citation type="submission" date="2023-06" db="EMBL/GenBank/DDBJ databases">
        <title>Identification and characterization of horizontal gene transfer across gut microbiota members of farm animals based on homology search.</title>
        <authorList>
            <person name="Zeman M."/>
            <person name="Kubasova T."/>
            <person name="Jahodarova E."/>
            <person name="Nykrynova M."/>
            <person name="Rychlik I."/>
        </authorList>
    </citation>
    <scope>NUCLEOTIDE SEQUENCE [LARGE SCALE GENOMIC DNA]</scope>
    <source>
        <strain evidence="2">153_Feed</strain>
    </source>
</reference>